<keyword evidence="1" id="KW-0539">Nucleus</keyword>
<dbReference type="GeneID" id="26841323"/>
<dbReference type="AlphaFoldDB" id="A0A0V1PUL6"/>
<feature type="compositionally biased region" description="Acidic residues" evidence="2">
    <location>
        <begin position="248"/>
        <end position="259"/>
    </location>
</feature>
<gene>
    <name evidence="4" type="ORF">AC631_04314</name>
</gene>
<evidence type="ECO:0000256" key="2">
    <source>
        <dbReference type="SAM" id="MobiDB-lite"/>
    </source>
</evidence>
<dbReference type="Proteomes" id="UP000054251">
    <property type="component" value="Unassembled WGS sequence"/>
</dbReference>
<keyword evidence="5" id="KW-1185">Reference proteome</keyword>
<accession>A0A0V1PUL6</accession>
<evidence type="ECO:0000259" key="3">
    <source>
        <dbReference type="Pfam" id="PF10297"/>
    </source>
</evidence>
<dbReference type="GO" id="GO:0006355">
    <property type="term" value="P:regulation of DNA-templated transcription"/>
    <property type="evidence" value="ECO:0007669"/>
    <property type="project" value="InterPro"/>
</dbReference>
<dbReference type="Pfam" id="PF10297">
    <property type="entry name" value="Hap4_Hap_bind"/>
    <property type="match status" value="1"/>
</dbReference>
<feature type="region of interest" description="Disordered" evidence="2">
    <location>
        <begin position="248"/>
        <end position="277"/>
    </location>
</feature>
<reference evidence="4 5" key="1">
    <citation type="submission" date="2015-11" db="EMBL/GenBank/DDBJ databases">
        <title>The genome of Debaryomyces fabryi.</title>
        <authorList>
            <person name="Tafer H."/>
            <person name="Lopandic K."/>
        </authorList>
    </citation>
    <scope>NUCLEOTIDE SEQUENCE [LARGE SCALE GENOMIC DNA]</scope>
    <source>
        <strain evidence="4 5">CBS 789</strain>
    </source>
</reference>
<dbReference type="RefSeq" id="XP_015466046.1">
    <property type="nucleotide sequence ID" value="XM_015613143.1"/>
</dbReference>
<dbReference type="OrthoDB" id="5374328at2759"/>
<organism evidence="4 5">
    <name type="scientific">Debaryomyces fabryi</name>
    <dbReference type="NCBI Taxonomy" id="58627"/>
    <lineage>
        <taxon>Eukaryota</taxon>
        <taxon>Fungi</taxon>
        <taxon>Dikarya</taxon>
        <taxon>Ascomycota</taxon>
        <taxon>Saccharomycotina</taxon>
        <taxon>Pichiomycetes</taxon>
        <taxon>Debaryomycetaceae</taxon>
        <taxon>Debaryomyces</taxon>
    </lineage>
</organism>
<dbReference type="EMBL" id="LMYN01000112">
    <property type="protein sequence ID" value="KRZ99943.1"/>
    <property type="molecule type" value="Genomic_DNA"/>
</dbReference>
<sequence length="371" mass="42351">MSISPGINNSHSMYAEKGIRWPLGRILTDIDNSNQLTTVKTSKTWVLPPRPKPGRKPTNEKIETCKEKKRRPKNSPTIIEEKSASSSPQASQLPIQPASKQQITGLQQSSRCQSMPKQQKQPTCVGKGEIHELNKNISIIEKENSQLKTHLLSLIHDYKHLKNLVLNKPQSLPHHLAFEDTTTARKRSFTELVNVDPMNELICNMSDLSYSPITTGASNIEPSSPIEDTDSELDEVFNYINLDNYIYDEDGDEEDEDTGSLELSRTTSPSLMSETDGENSLMTTLTRSTTVSTNNSMMNEKRIHKDEPFKFYSLPEFSTKDYEFSFDEINPNDKKMSIIQEDKYNMITDFLEEKLIDNDLNYYVQNESFKH</sequence>
<evidence type="ECO:0000313" key="4">
    <source>
        <dbReference type="EMBL" id="KRZ99943.1"/>
    </source>
</evidence>
<dbReference type="GO" id="GO:0005634">
    <property type="term" value="C:nucleus"/>
    <property type="evidence" value="ECO:0007669"/>
    <property type="project" value="InterPro"/>
</dbReference>
<protein>
    <recommendedName>
        <fullName evidence="3">Hap4 transcription factor heteromerisation domain-containing protein</fullName>
    </recommendedName>
</protein>
<evidence type="ECO:0000256" key="1">
    <source>
        <dbReference type="ARBA" id="ARBA00023242"/>
    </source>
</evidence>
<feature type="compositionally biased region" description="Polar residues" evidence="2">
    <location>
        <begin position="100"/>
        <end position="122"/>
    </location>
</feature>
<feature type="region of interest" description="Disordered" evidence="2">
    <location>
        <begin position="41"/>
        <end position="124"/>
    </location>
</feature>
<feature type="compositionally biased region" description="Low complexity" evidence="2">
    <location>
        <begin position="84"/>
        <end position="99"/>
    </location>
</feature>
<dbReference type="InterPro" id="IPR018287">
    <property type="entry name" value="Hap4_TF_heteromerisation"/>
</dbReference>
<proteinExistence type="predicted"/>
<comment type="caution">
    <text evidence="4">The sequence shown here is derived from an EMBL/GenBank/DDBJ whole genome shotgun (WGS) entry which is preliminary data.</text>
</comment>
<name>A0A0V1PUL6_9ASCO</name>
<feature type="domain" description="Hap4 transcription factor heteromerisation" evidence="3">
    <location>
        <begin position="41"/>
        <end position="57"/>
    </location>
</feature>
<evidence type="ECO:0000313" key="5">
    <source>
        <dbReference type="Proteomes" id="UP000054251"/>
    </source>
</evidence>
<feature type="compositionally biased region" description="Basic and acidic residues" evidence="2">
    <location>
        <begin position="57"/>
        <end position="66"/>
    </location>
</feature>